<protein>
    <submittedName>
        <fullName evidence="3">Uncharacterized protein</fullName>
    </submittedName>
</protein>
<evidence type="ECO:0000313" key="3">
    <source>
        <dbReference type="EMBL" id="KIM48231.1"/>
    </source>
</evidence>
<feature type="compositionally biased region" description="Basic and acidic residues" evidence="1">
    <location>
        <begin position="307"/>
        <end position="316"/>
    </location>
</feature>
<proteinExistence type="predicted"/>
<dbReference type="AlphaFoldDB" id="A0A0C3CWL7"/>
<keyword evidence="2" id="KW-0812">Transmembrane</keyword>
<evidence type="ECO:0000313" key="4">
    <source>
        <dbReference type="Proteomes" id="UP000053424"/>
    </source>
</evidence>
<dbReference type="HOGENOM" id="CLU_792183_0_0_1"/>
<keyword evidence="2" id="KW-1133">Transmembrane helix</keyword>
<dbReference type="Proteomes" id="UP000053424">
    <property type="component" value="Unassembled WGS sequence"/>
</dbReference>
<feature type="region of interest" description="Disordered" evidence="1">
    <location>
        <begin position="152"/>
        <end position="362"/>
    </location>
</feature>
<evidence type="ECO:0000256" key="1">
    <source>
        <dbReference type="SAM" id="MobiDB-lite"/>
    </source>
</evidence>
<evidence type="ECO:0000256" key="2">
    <source>
        <dbReference type="SAM" id="Phobius"/>
    </source>
</evidence>
<organism evidence="3 4">
    <name type="scientific">Hebeloma cylindrosporum</name>
    <dbReference type="NCBI Taxonomy" id="76867"/>
    <lineage>
        <taxon>Eukaryota</taxon>
        <taxon>Fungi</taxon>
        <taxon>Dikarya</taxon>
        <taxon>Basidiomycota</taxon>
        <taxon>Agaricomycotina</taxon>
        <taxon>Agaricomycetes</taxon>
        <taxon>Agaricomycetidae</taxon>
        <taxon>Agaricales</taxon>
        <taxon>Agaricineae</taxon>
        <taxon>Hymenogastraceae</taxon>
        <taxon>Hebeloma</taxon>
    </lineage>
</organism>
<reference evidence="4" key="2">
    <citation type="submission" date="2015-01" db="EMBL/GenBank/DDBJ databases">
        <title>Evolutionary Origins and Diversification of the Mycorrhizal Mutualists.</title>
        <authorList>
            <consortium name="DOE Joint Genome Institute"/>
            <consortium name="Mycorrhizal Genomics Consortium"/>
            <person name="Kohler A."/>
            <person name="Kuo A."/>
            <person name="Nagy L.G."/>
            <person name="Floudas D."/>
            <person name="Copeland A."/>
            <person name="Barry K.W."/>
            <person name="Cichocki N."/>
            <person name="Veneault-Fourrey C."/>
            <person name="LaButti K."/>
            <person name="Lindquist E.A."/>
            <person name="Lipzen A."/>
            <person name="Lundell T."/>
            <person name="Morin E."/>
            <person name="Murat C."/>
            <person name="Riley R."/>
            <person name="Ohm R."/>
            <person name="Sun H."/>
            <person name="Tunlid A."/>
            <person name="Henrissat B."/>
            <person name="Grigoriev I.V."/>
            <person name="Hibbett D.S."/>
            <person name="Martin F."/>
        </authorList>
    </citation>
    <scope>NUCLEOTIDE SEQUENCE [LARGE SCALE GENOMIC DNA]</scope>
    <source>
        <strain evidence="4">h7</strain>
    </source>
</reference>
<dbReference type="OrthoDB" id="3250803at2759"/>
<sequence>MLPQLRPLVIIALNSCMRHLSVILVTIIRGSAPEWTSTITAQPDTTLSTPIVLPTTDANGVNILTTPPLVTIMSTSSETNGAFTIVTHIVANPPVGGEQFTSKPTILQNQGAVAGIFVAVGIIAASIIAGLIYCFKRNQRIARRNRWLAGLQQRQPSRSLSEDPFQDPNDGQMDTGTAPVMRSLNSGNHGFQWDRMESGPLLEKSVNPSSGHAANQHLQRPDIHPMPTPANPGLSDADVDRNAYSTDPPTTNIPRYRHSMTPSTPSIYPSILPLQGDNFHEAADGFPSVTQRPEDVVTVPPRPPRSHLRESAKKLDPSPITPSGSTSSHTNTNSSSLLSEPRPQDVLSRRTILDPQTRSTSP</sequence>
<gene>
    <name evidence="3" type="ORF">M413DRAFT_225556</name>
</gene>
<keyword evidence="4" id="KW-1185">Reference proteome</keyword>
<feature type="compositionally biased region" description="Low complexity" evidence="1">
    <location>
        <begin position="317"/>
        <end position="339"/>
    </location>
</feature>
<dbReference type="STRING" id="686832.A0A0C3CWL7"/>
<feature type="compositionally biased region" description="Polar residues" evidence="1">
    <location>
        <begin position="206"/>
        <end position="218"/>
    </location>
</feature>
<feature type="transmembrane region" description="Helical" evidence="2">
    <location>
        <begin position="112"/>
        <end position="135"/>
    </location>
</feature>
<accession>A0A0C3CWL7</accession>
<keyword evidence="2" id="KW-0472">Membrane</keyword>
<feature type="compositionally biased region" description="Polar residues" evidence="1">
    <location>
        <begin position="243"/>
        <end position="253"/>
    </location>
</feature>
<reference evidence="3 4" key="1">
    <citation type="submission" date="2014-04" db="EMBL/GenBank/DDBJ databases">
        <authorList>
            <consortium name="DOE Joint Genome Institute"/>
            <person name="Kuo A."/>
            <person name="Gay G."/>
            <person name="Dore J."/>
            <person name="Kohler A."/>
            <person name="Nagy L.G."/>
            <person name="Floudas D."/>
            <person name="Copeland A."/>
            <person name="Barry K.W."/>
            <person name="Cichocki N."/>
            <person name="Veneault-Fourrey C."/>
            <person name="LaButti K."/>
            <person name="Lindquist E.A."/>
            <person name="Lipzen A."/>
            <person name="Lundell T."/>
            <person name="Morin E."/>
            <person name="Murat C."/>
            <person name="Sun H."/>
            <person name="Tunlid A."/>
            <person name="Henrissat B."/>
            <person name="Grigoriev I.V."/>
            <person name="Hibbett D.S."/>
            <person name="Martin F."/>
            <person name="Nordberg H.P."/>
            <person name="Cantor M.N."/>
            <person name="Hua S.X."/>
        </authorList>
    </citation>
    <scope>NUCLEOTIDE SEQUENCE [LARGE SCALE GENOMIC DNA]</scope>
    <source>
        <strain evidence="4">h7</strain>
    </source>
</reference>
<dbReference type="EMBL" id="KN831769">
    <property type="protein sequence ID" value="KIM48231.1"/>
    <property type="molecule type" value="Genomic_DNA"/>
</dbReference>
<name>A0A0C3CWL7_HEBCY</name>